<evidence type="ECO:0000313" key="2">
    <source>
        <dbReference type="Proteomes" id="UP000007486"/>
    </source>
</evidence>
<dbReference type="AlphaFoldDB" id="F0R1V3"/>
<accession>F0R1V3</accession>
<dbReference type="STRING" id="667015.Bacsa_1854"/>
<name>F0R1V3_PHOSB</name>
<evidence type="ECO:0000313" key="1">
    <source>
        <dbReference type="EMBL" id="ADY36411.1"/>
    </source>
</evidence>
<dbReference type="EMBL" id="CP002530">
    <property type="protein sequence ID" value="ADY36411.1"/>
    <property type="molecule type" value="Genomic_DNA"/>
</dbReference>
<sequence>MTRKLKNTCHAGFAIRRNERIGFIIRNHLLTMRIANPQRFDYAGLQIQRDKSNSITHKLKNLQTQ</sequence>
<keyword evidence="2" id="KW-1185">Reference proteome</keyword>
<dbReference type="KEGG" id="bsa:Bacsa_1854"/>
<protein>
    <submittedName>
        <fullName evidence="1">Uncharacterized protein</fullName>
    </submittedName>
</protein>
<gene>
    <name evidence="1" type="ordered locus">Bacsa_1854</name>
</gene>
<proteinExistence type="predicted"/>
<dbReference type="HOGENOM" id="CLU_2840777_0_0_10"/>
<dbReference type="Proteomes" id="UP000007486">
    <property type="component" value="Chromosome"/>
</dbReference>
<reference evidence="1 2" key="1">
    <citation type="journal article" date="2011" name="Stand. Genomic Sci.">
        <title>Complete genome sequence of Bacteroides salanitronis type strain (BL78).</title>
        <authorList>
            <person name="Gronow S."/>
            <person name="Held B."/>
            <person name="Lucas S."/>
            <person name="Lapidus A."/>
            <person name="Del Rio T.G."/>
            <person name="Nolan M."/>
            <person name="Tice H."/>
            <person name="Deshpande S."/>
            <person name="Cheng J.F."/>
            <person name="Pitluck S."/>
            <person name="Liolios K."/>
            <person name="Pagani I."/>
            <person name="Ivanova N."/>
            <person name="Mavromatis K."/>
            <person name="Pati A."/>
            <person name="Tapia R."/>
            <person name="Han C."/>
            <person name="Goodwin L."/>
            <person name="Chen A."/>
            <person name="Palaniappan K."/>
            <person name="Land M."/>
            <person name="Hauser L."/>
            <person name="Chang Y.J."/>
            <person name="Jeffries C.D."/>
            <person name="Brambilla E.M."/>
            <person name="Rohde M."/>
            <person name="Goker M."/>
            <person name="Detter J.C."/>
            <person name="Woyke T."/>
            <person name="Bristow J."/>
            <person name="Markowitz V."/>
            <person name="Hugenholtz P."/>
            <person name="Kyrpides N.C."/>
            <person name="Klenk H.P."/>
            <person name="Eisen J.A."/>
        </authorList>
    </citation>
    <scope>NUCLEOTIDE SEQUENCE [LARGE SCALE GENOMIC DNA]</scope>
    <source>
        <strain evidence="1 2">DSM 18170</strain>
    </source>
</reference>
<organism evidence="1 2">
    <name type="scientific">Phocaeicola salanitronis (strain DSM 18170 / JCM 13657 / CCUG 60908 / BL78)</name>
    <name type="common">Bacteroides salanitronis</name>
    <dbReference type="NCBI Taxonomy" id="667015"/>
    <lineage>
        <taxon>Bacteria</taxon>
        <taxon>Pseudomonadati</taxon>
        <taxon>Bacteroidota</taxon>
        <taxon>Bacteroidia</taxon>
        <taxon>Bacteroidales</taxon>
        <taxon>Bacteroidaceae</taxon>
        <taxon>Phocaeicola</taxon>
    </lineage>
</organism>